<name>A0A5B8VJJ8_9BACT</name>
<proteinExistence type="predicted"/>
<organism evidence="1 2">
    <name type="scientific">Arachidicoccus ginsenosidivorans</name>
    <dbReference type="NCBI Taxonomy" id="496057"/>
    <lineage>
        <taxon>Bacteria</taxon>
        <taxon>Pseudomonadati</taxon>
        <taxon>Bacteroidota</taxon>
        <taxon>Chitinophagia</taxon>
        <taxon>Chitinophagales</taxon>
        <taxon>Chitinophagaceae</taxon>
        <taxon>Arachidicoccus</taxon>
    </lineage>
</organism>
<gene>
    <name evidence="1" type="ORF">FSB73_05550</name>
</gene>
<dbReference type="EMBL" id="CP042434">
    <property type="protein sequence ID" value="QEC71221.1"/>
    <property type="molecule type" value="Genomic_DNA"/>
</dbReference>
<dbReference type="InterPro" id="IPR034660">
    <property type="entry name" value="DinB/YfiT-like"/>
</dbReference>
<sequence length="185" mass="20864">MEETWRISSMQKDLLEQHLKAVIRDFVEGLYAFDEAAFNRIADVNSWSAAQIGSHINKSMQFIHQVVTDKTSQAHRNPAAHIDVLKAMMENMHTKAKSAAELLPSPDFLTRTSMRNEVTGATQLLAGDIRTLELSSICDTMNFPTVGFLSRYELISFAVFHIERHTRQLAATYAALQAKNTYMEG</sequence>
<dbReference type="SUPFAM" id="SSF109854">
    <property type="entry name" value="DinB/YfiT-like putative metalloenzymes"/>
    <property type="match status" value="1"/>
</dbReference>
<reference evidence="1 2" key="1">
    <citation type="journal article" date="2017" name="Int. J. Syst. Evol. Microbiol.">
        <title>Arachidicoccus ginsenosidivorans sp. nov., with ginsenoside-converting activity isolated from ginseng cultivating soil.</title>
        <authorList>
            <person name="Siddiqi M.Z."/>
            <person name="Aslam Z."/>
            <person name="Im W.T."/>
        </authorList>
    </citation>
    <scope>NUCLEOTIDE SEQUENCE [LARGE SCALE GENOMIC DNA]</scope>
    <source>
        <strain evidence="1 2">Gsoil 809</strain>
    </source>
</reference>
<evidence type="ECO:0000313" key="2">
    <source>
        <dbReference type="Proteomes" id="UP000321291"/>
    </source>
</evidence>
<dbReference type="OrthoDB" id="679284at2"/>
<dbReference type="KEGG" id="agi:FSB73_05550"/>
<accession>A0A5B8VJJ8</accession>
<dbReference type="Gene3D" id="1.20.120.450">
    <property type="entry name" value="dinb family like domain"/>
    <property type="match status" value="1"/>
</dbReference>
<keyword evidence="2" id="KW-1185">Reference proteome</keyword>
<dbReference type="Proteomes" id="UP000321291">
    <property type="component" value="Chromosome"/>
</dbReference>
<dbReference type="AlphaFoldDB" id="A0A5B8VJJ8"/>
<evidence type="ECO:0000313" key="1">
    <source>
        <dbReference type="EMBL" id="QEC71221.1"/>
    </source>
</evidence>
<protein>
    <submittedName>
        <fullName evidence="1">DinB family protein</fullName>
    </submittedName>
</protein>
<dbReference type="RefSeq" id="WP_146780495.1">
    <property type="nucleotide sequence ID" value="NZ_CP042434.1"/>
</dbReference>